<protein>
    <submittedName>
        <fullName evidence="2">Uncharacterized protein</fullName>
    </submittedName>
</protein>
<dbReference type="RefSeq" id="WP_367956823.1">
    <property type="nucleotide sequence ID" value="NZ_JBDPGJ010000007.1"/>
</dbReference>
<feature type="transmembrane region" description="Helical" evidence="1">
    <location>
        <begin position="200"/>
        <end position="222"/>
    </location>
</feature>
<keyword evidence="1" id="KW-0812">Transmembrane</keyword>
<feature type="transmembrane region" description="Helical" evidence="1">
    <location>
        <begin position="95"/>
        <end position="117"/>
    </location>
</feature>
<dbReference type="Proteomes" id="UP001556692">
    <property type="component" value="Unassembled WGS sequence"/>
</dbReference>
<reference evidence="2 3" key="1">
    <citation type="submission" date="2024-05" db="EMBL/GenBank/DDBJ databases">
        <authorList>
            <person name="Jiang F."/>
        </authorList>
    </citation>
    <scope>NUCLEOTIDE SEQUENCE [LARGE SCALE GENOMIC DNA]</scope>
    <source>
        <strain evidence="2 3">LZ166</strain>
    </source>
</reference>
<evidence type="ECO:0000313" key="2">
    <source>
        <dbReference type="EMBL" id="MEX0408969.1"/>
    </source>
</evidence>
<proteinExistence type="predicted"/>
<evidence type="ECO:0000313" key="3">
    <source>
        <dbReference type="Proteomes" id="UP001556692"/>
    </source>
</evidence>
<accession>A0ABV3SSR1</accession>
<feature type="transmembrane region" description="Helical" evidence="1">
    <location>
        <begin position="161"/>
        <end position="188"/>
    </location>
</feature>
<comment type="caution">
    <text evidence="2">The sequence shown here is derived from an EMBL/GenBank/DDBJ whole genome shotgun (WGS) entry which is preliminary data.</text>
</comment>
<feature type="transmembrane region" description="Helical" evidence="1">
    <location>
        <begin position="129"/>
        <end position="149"/>
    </location>
</feature>
<feature type="transmembrane region" description="Helical" evidence="1">
    <location>
        <begin position="6"/>
        <end position="23"/>
    </location>
</feature>
<sequence>MFLDFLGGTVLTAVAVVNLNAVLSALQVSRTARLALATAVGLWVGLQVSLATAGAFAAELALTVPILGLMVLAPVTVVGFAAWRSPAVRSALLDLPMPLLVGLNAGRLLGVFFLFLAAAGRLGGPFPQAAGWGDIAVGLLALPLAAALARGTASHAGVAAWNYLGAADLILAVTLGTISTNGFALQVISAGAGSAAIAQLPWSLIPTVLVPFYLILHGIVFAQLRRARTGEAAVRTA</sequence>
<keyword evidence="1" id="KW-0472">Membrane</keyword>
<keyword evidence="3" id="KW-1185">Reference proteome</keyword>
<evidence type="ECO:0000256" key="1">
    <source>
        <dbReference type="SAM" id="Phobius"/>
    </source>
</evidence>
<keyword evidence="1" id="KW-1133">Transmembrane helix</keyword>
<feature type="transmembrane region" description="Helical" evidence="1">
    <location>
        <begin position="64"/>
        <end position="83"/>
    </location>
</feature>
<dbReference type="EMBL" id="JBDPGJ010000007">
    <property type="protein sequence ID" value="MEX0408969.1"/>
    <property type="molecule type" value="Genomic_DNA"/>
</dbReference>
<gene>
    <name evidence="2" type="ORF">ABGN05_25340</name>
</gene>
<name>A0ABV3SSR1_9HYPH</name>
<feature type="transmembrane region" description="Helical" evidence="1">
    <location>
        <begin position="35"/>
        <end position="58"/>
    </location>
</feature>
<organism evidence="2 3">
    <name type="scientific">Aquibium pacificus</name>
    <dbReference type="NCBI Taxonomy" id="3153579"/>
    <lineage>
        <taxon>Bacteria</taxon>
        <taxon>Pseudomonadati</taxon>
        <taxon>Pseudomonadota</taxon>
        <taxon>Alphaproteobacteria</taxon>
        <taxon>Hyphomicrobiales</taxon>
        <taxon>Phyllobacteriaceae</taxon>
        <taxon>Aquibium</taxon>
    </lineage>
</organism>